<keyword evidence="2" id="KW-1185">Reference proteome</keyword>
<protein>
    <recommendedName>
        <fullName evidence="3">Reverse transcriptase domain-containing protein</fullName>
    </recommendedName>
</protein>
<dbReference type="InterPro" id="IPR043502">
    <property type="entry name" value="DNA/RNA_pol_sf"/>
</dbReference>
<organism evidence="1 2">
    <name type="scientific">Trichuris suis</name>
    <name type="common">pig whipworm</name>
    <dbReference type="NCBI Taxonomy" id="68888"/>
    <lineage>
        <taxon>Eukaryota</taxon>
        <taxon>Metazoa</taxon>
        <taxon>Ecdysozoa</taxon>
        <taxon>Nematoda</taxon>
        <taxon>Enoplea</taxon>
        <taxon>Dorylaimia</taxon>
        <taxon>Trichinellida</taxon>
        <taxon>Trichuridae</taxon>
        <taxon>Trichuris</taxon>
    </lineage>
</organism>
<dbReference type="Proteomes" id="UP000030764">
    <property type="component" value="Unassembled WGS sequence"/>
</dbReference>
<evidence type="ECO:0000313" key="1">
    <source>
        <dbReference type="EMBL" id="KFD51287.1"/>
    </source>
</evidence>
<name>A0A085M241_9BILA</name>
<dbReference type="InterPro" id="IPR043128">
    <property type="entry name" value="Rev_trsase/Diguanyl_cyclase"/>
</dbReference>
<accession>A0A085M241</accession>
<proteinExistence type="predicted"/>
<gene>
    <name evidence="1" type="ORF">M513_07887</name>
</gene>
<reference evidence="1 2" key="1">
    <citation type="journal article" date="2014" name="Nat. Genet.">
        <title>Genome and transcriptome of the porcine whipworm Trichuris suis.</title>
        <authorList>
            <person name="Jex A.R."/>
            <person name="Nejsum P."/>
            <person name="Schwarz E.M."/>
            <person name="Hu L."/>
            <person name="Young N.D."/>
            <person name="Hall R.S."/>
            <person name="Korhonen P.K."/>
            <person name="Liao S."/>
            <person name="Thamsborg S."/>
            <person name="Xia J."/>
            <person name="Xu P."/>
            <person name="Wang S."/>
            <person name="Scheerlinck J.P."/>
            <person name="Hofmann A."/>
            <person name="Sternberg P.W."/>
            <person name="Wang J."/>
            <person name="Gasser R.B."/>
        </authorList>
    </citation>
    <scope>NUCLEOTIDE SEQUENCE [LARGE SCALE GENOMIC DNA]</scope>
    <source>
        <strain evidence="1">DCEP-RM93M</strain>
    </source>
</reference>
<dbReference type="SUPFAM" id="SSF56672">
    <property type="entry name" value="DNA/RNA polymerases"/>
    <property type="match status" value="1"/>
</dbReference>
<dbReference type="Gene3D" id="3.30.70.270">
    <property type="match status" value="1"/>
</dbReference>
<dbReference type="AlphaFoldDB" id="A0A085M241"/>
<evidence type="ECO:0008006" key="3">
    <source>
        <dbReference type="Google" id="ProtNLM"/>
    </source>
</evidence>
<evidence type="ECO:0000313" key="2">
    <source>
        <dbReference type="Proteomes" id="UP000030764"/>
    </source>
</evidence>
<dbReference type="EMBL" id="KL363241">
    <property type="protein sequence ID" value="KFD51287.1"/>
    <property type="molecule type" value="Genomic_DNA"/>
</dbReference>
<dbReference type="Gene3D" id="3.10.10.10">
    <property type="entry name" value="HIV Type 1 Reverse Transcriptase, subunit A, domain 1"/>
    <property type="match status" value="1"/>
</dbReference>
<sequence>MTEGRVNFSGGGAEGQHLAILRLRNTTLEHHQYPLPLPEDIFATLNGGQYFSKIDLADAYLLVEVDEKIKRIVDNCWREQ</sequence>